<dbReference type="Proteomes" id="UP000887159">
    <property type="component" value="Unassembled WGS sequence"/>
</dbReference>
<name>A0A8X6S2S7_TRICX</name>
<evidence type="ECO:0000313" key="2">
    <source>
        <dbReference type="Proteomes" id="UP000887159"/>
    </source>
</evidence>
<protein>
    <submittedName>
        <fullName evidence="1">Uncharacterized protein</fullName>
    </submittedName>
</protein>
<reference evidence="1" key="1">
    <citation type="submission" date="2020-08" db="EMBL/GenBank/DDBJ databases">
        <title>Multicomponent nature underlies the extraordinary mechanical properties of spider dragline silk.</title>
        <authorList>
            <person name="Kono N."/>
            <person name="Nakamura H."/>
            <person name="Mori M."/>
            <person name="Yoshida Y."/>
            <person name="Ohtoshi R."/>
            <person name="Malay A.D."/>
            <person name="Moran D.A.P."/>
            <person name="Tomita M."/>
            <person name="Numata K."/>
            <person name="Arakawa K."/>
        </authorList>
    </citation>
    <scope>NUCLEOTIDE SEQUENCE</scope>
</reference>
<dbReference type="EMBL" id="BMAU01021259">
    <property type="protein sequence ID" value="GFY06437.1"/>
    <property type="molecule type" value="Genomic_DNA"/>
</dbReference>
<gene>
    <name evidence="1" type="ORF">TNCV_3652241</name>
</gene>
<keyword evidence="2" id="KW-1185">Reference proteome</keyword>
<sequence>MARAKKIAGFNETFPQAELQRLEQVESEAAFRAAETPEQSQARRLQHATYMASQRDTETIEAAESRKRAVAERAQQRRLIFTKNTWGIR</sequence>
<evidence type="ECO:0000313" key="1">
    <source>
        <dbReference type="EMBL" id="GFY06437.1"/>
    </source>
</evidence>
<organism evidence="1 2">
    <name type="scientific">Trichonephila clavipes</name>
    <name type="common">Golden silk orbweaver</name>
    <name type="synonym">Nephila clavipes</name>
    <dbReference type="NCBI Taxonomy" id="2585209"/>
    <lineage>
        <taxon>Eukaryota</taxon>
        <taxon>Metazoa</taxon>
        <taxon>Ecdysozoa</taxon>
        <taxon>Arthropoda</taxon>
        <taxon>Chelicerata</taxon>
        <taxon>Arachnida</taxon>
        <taxon>Araneae</taxon>
        <taxon>Araneomorphae</taxon>
        <taxon>Entelegynae</taxon>
        <taxon>Araneoidea</taxon>
        <taxon>Nephilidae</taxon>
        <taxon>Trichonephila</taxon>
    </lineage>
</organism>
<dbReference type="AlphaFoldDB" id="A0A8X6S2S7"/>
<comment type="caution">
    <text evidence="1">The sequence shown here is derived from an EMBL/GenBank/DDBJ whole genome shotgun (WGS) entry which is preliminary data.</text>
</comment>
<accession>A0A8X6S2S7</accession>
<proteinExistence type="predicted"/>